<dbReference type="Pfam" id="PF00392">
    <property type="entry name" value="GntR"/>
    <property type="match status" value="1"/>
</dbReference>
<dbReference type="AlphaFoldDB" id="A0A318P6C1"/>
<comment type="similarity">
    <text evidence="1">In the C-terminal section; belongs to the class-I pyridoxal-phosphate-dependent aminotransferase family.</text>
</comment>
<keyword evidence="4" id="KW-0238">DNA-binding</keyword>
<reference evidence="6 7" key="1">
    <citation type="submission" date="2017-11" db="EMBL/GenBank/DDBJ databases">
        <title>Genome sequence of the oocydin A producing rhizobacterium Serratia plymuthica 4Rx5.</title>
        <authorList>
            <person name="Matilla M.A."/>
            <person name="Udaondo Z."/>
            <person name="Salmond G.P.C."/>
        </authorList>
    </citation>
    <scope>NUCLEOTIDE SEQUENCE [LARGE SCALE GENOMIC DNA]</scope>
    <source>
        <strain evidence="6 7">4Rx5</strain>
    </source>
</reference>
<evidence type="ECO:0000256" key="1">
    <source>
        <dbReference type="ARBA" id="ARBA00005384"/>
    </source>
</evidence>
<dbReference type="CDD" id="cd00609">
    <property type="entry name" value="AAT_like"/>
    <property type="match status" value="1"/>
</dbReference>
<accession>A0A318P6C1</accession>
<organism evidence="6 7">
    <name type="scientific">Serratia plymuthica</name>
    <dbReference type="NCBI Taxonomy" id="82996"/>
    <lineage>
        <taxon>Bacteria</taxon>
        <taxon>Pseudomonadati</taxon>
        <taxon>Pseudomonadota</taxon>
        <taxon>Gammaproteobacteria</taxon>
        <taxon>Enterobacterales</taxon>
        <taxon>Yersiniaceae</taxon>
        <taxon>Serratia</taxon>
    </lineage>
</organism>
<dbReference type="InterPro" id="IPR004839">
    <property type="entry name" value="Aminotransferase_I/II_large"/>
</dbReference>
<dbReference type="InterPro" id="IPR036388">
    <property type="entry name" value="WH-like_DNA-bd_sf"/>
</dbReference>
<dbReference type="InterPro" id="IPR015424">
    <property type="entry name" value="PyrdxlP-dep_Trfase"/>
</dbReference>
<dbReference type="RefSeq" id="WP_004944686.1">
    <property type="nucleotide sequence ID" value="NZ_CAMISH010000001.1"/>
</dbReference>
<evidence type="ECO:0000313" key="7">
    <source>
        <dbReference type="Proteomes" id="UP000248196"/>
    </source>
</evidence>
<dbReference type="InterPro" id="IPR015422">
    <property type="entry name" value="PyrdxlP-dep_Trfase_small"/>
</dbReference>
<evidence type="ECO:0000256" key="4">
    <source>
        <dbReference type="ARBA" id="ARBA00023125"/>
    </source>
</evidence>
<comment type="caution">
    <text evidence="6">The sequence shown here is derived from an EMBL/GenBank/DDBJ whole genome shotgun (WGS) entry which is preliminary data.</text>
</comment>
<dbReference type="PANTHER" id="PTHR46577:SF1">
    <property type="entry name" value="HTH-TYPE TRANSCRIPTIONAL REGULATORY PROTEIN GABR"/>
    <property type="match status" value="1"/>
</dbReference>
<sequence length="464" mass="50687">MWTPRFSEKNAPVYLLIADALQNDINNGVLPAGSRLPTLKELAQTLAVTPGTVNRAYEEAARRGLVQGEVGRGTFVLAAPERAMESARLPHFSPSSSAQRDHIDLSVIKPEVQAQEQGIRTALEHLVASPELGLALDYSPEGGHPAHRDAGASWLRRFLPDVHWQQVVLTAGAQHGLLVAINALTAHQDLILCEALCYPGIISLVHGNGRRLRGVEMDSEGIVPDSLRALCRQEKPAMLICVASCQNPTTVVMSNARRAEIAQIAREFDFYILDDDIYGFLTAEPVEALSSFAPERSVYLTSLSKSISPALRIGYLHAPAETLSRLTSMVRTSIWMPSPLIAQLASNIVTSGIGAEMLQTQKQEAAARQAIAAEVFHGLEVASQPYGYHIWVTLPEPWTSDEFANLARAQGVNISSGTQFLAERSGHTRAVRIVLMSPTSRSELKFALTKLRSMIESAEPRLYY</sequence>
<dbReference type="PROSITE" id="PS50949">
    <property type="entry name" value="HTH_GNTR"/>
    <property type="match status" value="1"/>
</dbReference>
<keyword evidence="2" id="KW-0663">Pyridoxal phosphate</keyword>
<dbReference type="GO" id="GO:0003700">
    <property type="term" value="F:DNA-binding transcription factor activity"/>
    <property type="evidence" value="ECO:0007669"/>
    <property type="project" value="InterPro"/>
</dbReference>
<dbReference type="CDD" id="cd07377">
    <property type="entry name" value="WHTH_GntR"/>
    <property type="match status" value="1"/>
</dbReference>
<protein>
    <submittedName>
        <fullName evidence="6">PLP-dependent aminotransferase family protein</fullName>
    </submittedName>
</protein>
<gene>
    <name evidence="6" type="ORF">CT690_02065</name>
</gene>
<keyword evidence="3" id="KW-0805">Transcription regulation</keyword>
<dbReference type="InterPro" id="IPR051446">
    <property type="entry name" value="HTH_trans_reg/aminotransferase"/>
</dbReference>
<dbReference type="OrthoDB" id="9804020at2"/>
<dbReference type="SUPFAM" id="SSF53383">
    <property type="entry name" value="PLP-dependent transferases"/>
    <property type="match status" value="1"/>
</dbReference>
<proteinExistence type="inferred from homology"/>
<dbReference type="GO" id="GO:0030170">
    <property type="term" value="F:pyridoxal phosphate binding"/>
    <property type="evidence" value="ECO:0007669"/>
    <property type="project" value="InterPro"/>
</dbReference>
<dbReference type="EMBL" id="PESE01000001">
    <property type="protein sequence ID" value="PYD40092.1"/>
    <property type="molecule type" value="Genomic_DNA"/>
</dbReference>
<dbReference type="Pfam" id="PF00155">
    <property type="entry name" value="Aminotran_1_2"/>
    <property type="match status" value="1"/>
</dbReference>
<keyword evidence="6" id="KW-0032">Aminotransferase</keyword>
<dbReference type="Gene3D" id="3.90.1150.10">
    <property type="entry name" value="Aspartate Aminotransferase, domain 1"/>
    <property type="match status" value="1"/>
</dbReference>
<dbReference type="GO" id="GO:0003677">
    <property type="term" value="F:DNA binding"/>
    <property type="evidence" value="ECO:0007669"/>
    <property type="project" value="UniProtKB-KW"/>
</dbReference>
<evidence type="ECO:0000256" key="5">
    <source>
        <dbReference type="ARBA" id="ARBA00023163"/>
    </source>
</evidence>
<keyword evidence="6" id="KW-0808">Transferase</keyword>
<dbReference type="Gene3D" id="3.40.640.10">
    <property type="entry name" value="Type I PLP-dependent aspartate aminotransferase-like (Major domain)"/>
    <property type="match status" value="1"/>
</dbReference>
<evidence type="ECO:0000256" key="2">
    <source>
        <dbReference type="ARBA" id="ARBA00022898"/>
    </source>
</evidence>
<dbReference type="SUPFAM" id="SSF46785">
    <property type="entry name" value="Winged helix' DNA-binding domain"/>
    <property type="match status" value="1"/>
</dbReference>
<evidence type="ECO:0000256" key="3">
    <source>
        <dbReference type="ARBA" id="ARBA00023015"/>
    </source>
</evidence>
<dbReference type="InterPro" id="IPR036390">
    <property type="entry name" value="WH_DNA-bd_sf"/>
</dbReference>
<dbReference type="InterPro" id="IPR000524">
    <property type="entry name" value="Tscrpt_reg_HTH_GntR"/>
</dbReference>
<dbReference type="Proteomes" id="UP000248196">
    <property type="component" value="Unassembled WGS sequence"/>
</dbReference>
<evidence type="ECO:0000313" key="6">
    <source>
        <dbReference type="EMBL" id="PYD40092.1"/>
    </source>
</evidence>
<keyword evidence="5" id="KW-0804">Transcription</keyword>
<name>A0A318P6C1_SERPL</name>
<dbReference type="GO" id="GO:0008483">
    <property type="term" value="F:transaminase activity"/>
    <property type="evidence" value="ECO:0007669"/>
    <property type="project" value="UniProtKB-KW"/>
</dbReference>
<dbReference type="InterPro" id="IPR015421">
    <property type="entry name" value="PyrdxlP-dep_Trfase_major"/>
</dbReference>
<dbReference type="PANTHER" id="PTHR46577">
    <property type="entry name" value="HTH-TYPE TRANSCRIPTIONAL REGULATORY PROTEIN GABR"/>
    <property type="match status" value="1"/>
</dbReference>
<dbReference type="SMART" id="SM00345">
    <property type="entry name" value="HTH_GNTR"/>
    <property type="match status" value="1"/>
</dbReference>
<dbReference type="Gene3D" id="1.10.10.10">
    <property type="entry name" value="Winged helix-like DNA-binding domain superfamily/Winged helix DNA-binding domain"/>
    <property type="match status" value="1"/>
</dbReference>